<keyword evidence="7" id="KW-1185">Reference proteome</keyword>
<keyword evidence="3" id="KW-0808">Transferase</keyword>
<evidence type="ECO:0000256" key="3">
    <source>
        <dbReference type="ARBA" id="ARBA00022679"/>
    </source>
</evidence>
<dbReference type="AlphaFoldDB" id="A0AAD5NY03"/>
<evidence type="ECO:0000256" key="1">
    <source>
        <dbReference type="ARBA" id="ARBA00004323"/>
    </source>
</evidence>
<dbReference type="InterPro" id="IPR007657">
    <property type="entry name" value="Glycosyltransferase_61"/>
</dbReference>
<keyword evidence="4" id="KW-0325">Glycoprotein</keyword>
<sequence>MVVKEQQKLVIGATSLAFLLLLPWIYAAFFHVNPLESWKVKLTNWRGNDQISSTKTNSSMEEVNDPLEFQLRRLVRGEDRIKLDNTGFSCHSDLHSDLCVVNKPVKVDKNGSTVYIISSSNQSQVERLIKPYALQDDQTAMKWVSPVRILNDDSNSSMAPCRFTHDVPAVVFSSGGFTGNQFHEIDEIIIPLFITTRHFRSRLKFVITDFKPWWVSKYRKILKHLSHYEVINPAVNGSVHCFPGAVVGLKYHDYLAFNMTDIPGGYSMFDFRNFLKQSYNLKIKNVKFNKREKKPVLILLSRQNSRRFLNENEMVDSMEELGFEVVVIRPSRMLNLDKFAEVVNRCSVMVGAHGAGLTNEMFLPDGAVVVQVVPLALDWCANNYFGAPASEMGLHYLEYKIEPKESSLWETYGENNSIITDPGSVISKGYYAFRDVYLDEQNVKINVGRFRATLVRAMKLIDR</sequence>
<dbReference type="Pfam" id="PF04577">
    <property type="entry name" value="Glyco_transf_61"/>
    <property type="match status" value="1"/>
</dbReference>
<dbReference type="InterPro" id="IPR049625">
    <property type="entry name" value="Glyco_transf_61_cat"/>
</dbReference>
<reference evidence="6" key="1">
    <citation type="journal article" date="2022" name="Plant J.">
        <title>Strategies of tolerance reflected in two North American maple genomes.</title>
        <authorList>
            <person name="McEvoy S.L."/>
            <person name="Sezen U.U."/>
            <person name="Trouern-Trend A."/>
            <person name="McMahon S.M."/>
            <person name="Schaberg P.G."/>
            <person name="Yang J."/>
            <person name="Wegrzyn J.L."/>
            <person name="Swenson N.G."/>
        </authorList>
    </citation>
    <scope>NUCLEOTIDE SEQUENCE</scope>
    <source>
        <strain evidence="6">91603</strain>
    </source>
</reference>
<dbReference type="EMBL" id="JAJSOW010000100">
    <property type="protein sequence ID" value="KAI9186092.1"/>
    <property type="molecule type" value="Genomic_DNA"/>
</dbReference>
<evidence type="ECO:0000256" key="4">
    <source>
        <dbReference type="ARBA" id="ARBA00023180"/>
    </source>
</evidence>
<evidence type="ECO:0000313" key="6">
    <source>
        <dbReference type="EMBL" id="KAI9186092.1"/>
    </source>
</evidence>
<name>A0AAD5NY03_ACENE</name>
<evidence type="ECO:0000313" key="7">
    <source>
        <dbReference type="Proteomes" id="UP001064489"/>
    </source>
</evidence>
<protein>
    <recommendedName>
        <fullName evidence="5">Glycosyltransferase 61 catalytic domain-containing protein</fullName>
    </recommendedName>
</protein>
<feature type="domain" description="Glycosyltransferase 61 catalytic" evidence="5">
    <location>
        <begin position="209"/>
        <end position="370"/>
    </location>
</feature>
<dbReference type="PANTHER" id="PTHR20961:SF108">
    <property type="entry name" value="GLYCOSYLTRANSFERASE"/>
    <property type="match status" value="1"/>
</dbReference>
<evidence type="ECO:0000256" key="2">
    <source>
        <dbReference type="ARBA" id="ARBA00022676"/>
    </source>
</evidence>
<dbReference type="Proteomes" id="UP001064489">
    <property type="component" value="Chromosome 3"/>
</dbReference>
<keyword evidence="2" id="KW-0328">Glycosyltransferase</keyword>
<reference evidence="6" key="2">
    <citation type="submission" date="2023-02" db="EMBL/GenBank/DDBJ databases">
        <authorList>
            <person name="Swenson N.G."/>
            <person name="Wegrzyn J.L."/>
            <person name="Mcevoy S.L."/>
        </authorList>
    </citation>
    <scope>NUCLEOTIDE SEQUENCE</scope>
    <source>
        <strain evidence="6">91603</strain>
        <tissue evidence="6">Leaf</tissue>
    </source>
</reference>
<accession>A0AAD5NY03</accession>
<dbReference type="PANTHER" id="PTHR20961">
    <property type="entry name" value="GLYCOSYLTRANSFERASE"/>
    <property type="match status" value="1"/>
</dbReference>
<dbReference type="GO" id="GO:0000139">
    <property type="term" value="C:Golgi membrane"/>
    <property type="evidence" value="ECO:0007669"/>
    <property type="project" value="UniProtKB-SubCell"/>
</dbReference>
<proteinExistence type="predicted"/>
<comment type="subcellular location">
    <subcellularLocation>
        <location evidence="1">Golgi apparatus membrane</location>
        <topology evidence="1">Single-pass type II membrane protein</topology>
    </subcellularLocation>
</comment>
<evidence type="ECO:0000259" key="5">
    <source>
        <dbReference type="Pfam" id="PF04577"/>
    </source>
</evidence>
<gene>
    <name evidence="6" type="ORF">LWI28_013686</name>
</gene>
<comment type="caution">
    <text evidence="6">The sequence shown here is derived from an EMBL/GenBank/DDBJ whole genome shotgun (WGS) entry which is preliminary data.</text>
</comment>
<dbReference type="GO" id="GO:0016763">
    <property type="term" value="F:pentosyltransferase activity"/>
    <property type="evidence" value="ECO:0007669"/>
    <property type="project" value="UniProtKB-ARBA"/>
</dbReference>
<organism evidence="6 7">
    <name type="scientific">Acer negundo</name>
    <name type="common">Box elder</name>
    <dbReference type="NCBI Taxonomy" id="4023"/>
    <lineage>
        <taxon>Eukaryota</taxon>
        <taxon>Viridiplantae</taxon>
        <taxon>Streptophyta</taxon>
        <taxon>Embryophyta</taxon>
        <taxon>Tracheophyta</taxon>
        <taxon>Spermatophyta</taxon>
        <taxon>Magnoliopsida</taxon>
        <taxon>eudicotyledons</taxon>
        <taxon>Gunneridae</taxon>
        <taxon>Pentapetalae</taxon>
        <taxon>rosids</taxon>
        <taxon>malvids</taxon>
        <taxon>Sapindales</taxon>
        <taxon>Sapindaceae</taxon>
        <taxon>Hippocastanoideae</taxon>
        <taxon>Acereae</taxon>
        <taxon>Acer</taxon>
    </lineage>
</organism>